<dbReference type="PROSITE" id="PS51737">
    <property type="entry name" value="RECOMBINASE_DNA_BIND"/>
    <property type="match status" value="1"/>
</dbReference>
<comment type="caution">
    <text evidence="2">The sequence shown here is derived from an EMBL/GenBank/DDBJ whole genome shotgun (WGS) entry which is preliminary data.</text>
</comment>
<dbReference type="InterPro" id="IPR038109">
    <property type="entry name" value="DNA_bind_recomb_sf"/>
</dbReference>
<dbReference type="PANTHER" id="PTHR30461:SF23">
    <property type="entry name" value="DNA RECOMBINASE-RELATED"/>
    <property type="match status" value="1"/>
</dbReference>
<dbReference type="PANTHER" id="PTHR30461">
    <property type="entry name" value="DNA-INVERTASE FROM LAMBDOID PROPHAGE"/>
    <property type="match status" value="1"/>
</dbReference>
<dbReference type="Pfam" id="PF07508">
    <property type="entry name" value="Recombinase"/>
    <property type="match status" value="1"/>
</dbReference>
<dbReference type="Gene3D" id="3.40.50.1390">
    <property type="entry name" value="Resolvase, N-terminal catalytic domain"/>
    <property type="match status" value="1"/>
</dbReference>
<dbReference type="InterPro" id="IPR011109">
    <property type="entry name" value="DNA_bind_recombinase_dom"/>
</dbReference>
<dbReference type="GO" id="GO:0000150">
    <property type="term" value="F:DNA strand exchange activity"/>
    <property type="evidence" value="ECO:0007669"/>
    <property type="project" value="InterPro"/>
</dbReference>
<dbReference type="GO" id="GO:0003677">
    <property type="term" value="F:DNA binding"/>
    <property type="evidence" value="ECO:0007669"/>
    <property type="project" value="InterPro"/>
</dbReference>
<name>K6D460_SCHAZ</name>
<dbReference type="InterPro" id="IPR036162">
    <property type="entry name" value="Resolvase-like_N_sf"/>
</dbReference>
<dbReference type="CDD" id="cd00338">
    <property type="entry name" value="Ser_Recombinase"/>
    <property type="match status" value="1"/>
</dbReference>
<organism evidence="2 3">
    <name type="scientific">Schinkia azotoformans LMG 9581</name>
    <dbReference type="NCBI Taxonomy" id="1131731"/>
    <lineage>
        <taxon>Bacteria</taxon>
        <taxon>Bacillati</taxon>
        <taxon>Bacillota</taxon>
        <taxon>Bacilli</taxon>
        <taxon>Bacillales</taxon>
        <taxon>Bacillaceae</taxon>
        <taxon>Calidifontibacillus/Schinkia group</taxon>
        <taxon>Schinkia</taxon>
    </lineage>
</organism>
<accession>K6D460</accession>
<protein>
    <submittedName>
        <fullName evidence="2">Cassette chromosome recombinase B</fullName>
    </submittedName>
</protein>
<evidence type="ECO:0000313" key="3">
    <source>
        <dbReference type="Proteomes" id="UP000006315"/>
    </source>
</evidence>
<dbReference type="SUPFAM" id="SSF53041">
    <property type="entry name" value="Resolvase-like"/>
    <property type="match status" value="1"/>
</dbReference>
<dbReference type="SMART" id="SM00857">
    <property type="entry name" value="Resolvase"/>
    <property type="match status" value="1"/>
</dbReference>
<dbReference type="PATRIC" id="fig|1131731.3.peg.3826"/>
<dbReference type="Pfam" id="PF00239">
    <property type="entry name" value="Resolvase"/>
    <property type="match status" value="1"/>
</dbReference>
<dbReference type="Gene3D" id="3.90.1750.20">
    <property type="entry name" value="Putative Large Serine Recombinase, Chain B, Domain 2"/>
    <property type="match status" value="1"/>
</dbReference>
<dbReference type="InterPro" id="IPR006119">
    <property type="entry name" value="Resolv_N"/>
</dbReference>
<feature type="domain" description="Recombinase" evidence="1">
    <location>
        <begin position="165"/>
        <end position="284"/>
    </location>
</feature>
<dbReference type="RefSeq" id="WP_003332958.1">
    <property type="nucleotide sequence ID" value="NZ_AJLR01000148.1"/>
</dbReference>
<dbReference type="InterPro" id="IPR050639">
    <property type="entry name" value="SSR_resolvase"/>
</dbReference>
<evidence type="ECO:0000259" key="1">
    <source>
        <dbReference type="PROSITE" id="PS51737"/>
    </source>
</evidence>
<proteinExistence type="predicted"/>
<dbReference type="STRING" id="1131731.BAZO_18748"/>
<sequence>MKLAEIIHPGMKGVFYGRHSTDKQEMVMQQHSVANLMTKYGCDIVDEYLDAGVSAVKKNLDQRKQLQRLINDASSNKFDFVVVYKGDRLARDPIEHHFIRTTMELYDIPIIESSTETLYTHGENIIVQLLQDGLSKFEADNIRQRTRNGLESRAQKGHWTGGNAPFGYLYDRKTHQFIPYPEELVLVKQIFDLYKKAEGFDSISKKLSQTHSNGKEWTKEKVKRIVTNPFYSGYLAWGKTKPDSKNSLSDRETWIYAKCDFIDPVISKEDWEFCWKLYQQKRQRKVSPKHYKTSFLLKDLVHCKNCNQLLDCKNQQTTGNNGKKYGDKIYFCSSCQIRIEADTLHVIIDSLLNDIRTNQPEQIFLGVIEGIYKDIQKIESEIIELESALGTYSIQSNQVKNEIQSRLKQELSDQNKKMLNIMTTYRLTLKNRVEQTKILINEKRKQIEQFKQVDAAKESWNIILQDAFNNRNDINPSDLRRLLIYLVSTITIDKELRIEYQLRHNLIKQTSNNQMELLF</sequence>
<dbReference type="EMBL" id="AJLR01000148">
    <property type="protein sequence ID" value="EKN63044.1"/>
    <property type="molecule type" value="Genomic_DNA"/>
</dbReference>
<evidence type="ECO:0000313" key="2">
    <source>
        <dbReference type="EMBL" id="EKN63044.1"/>
    </source>
</evidence>
<keyword evidence="3" id="KW-1185">Reference proteome</keyword>
<gene>
    <name evidence="2" type="ORF">BAZO_18748</name>
</gene>
<dbReference type="Proteomes" id="UP000006315">
    <property type="component" value="Unassembled WGS sequence"/>
</dbReference>
<dbReference type="AlphaFoldDB" id="K6D460"/>
<reference evidence="2 3" key="1">
    <citation type="journal article" date="2012" name="Front. Microbiol.">
        <title>Redundancy and modularity in membrane-associated dissimilatory nitrate reduction in Bacillus.</title>
        <authorList>
            <person name="Heylen K."/>
            <person name="Keltjens J."/>
        </authorList>
    </citation>
    <scope>NUCLEOTIDE SEQUENCE [LARGE SCALE GENOMIC DNA]</scope>
    <source>
        <strain evidence="2 3">LMG 9581</strain>
    </source>
</reference>